<dbReference type="PROSITE" id="PS50056">
    <property type="entry name" value="TYR_PHOSPHATASE_2"/>
    <property type="match status" value="1"/>
</dbReference>
<dbReference type="GO" id="GO:0004725">
    <property type="term" value="F:protein tyrosine phosphatase activity"/>
    <property type="evidence" value="ECO:0007669"/>
    <property type="project" value="InterPro"/>
</dbReference>
<protein>
    <submittedName>
        <fullName evidence="7">Uncharacterized protein</fullName>
    </submittedName>
</protein>
<feature type="compositionally biased region" description="Low complexity" evidence="3">
    <location>
        <begin position="344"/>
        <end position="354"/>
    </location>
</feature>
<dbReference type="InterPro" id="IPR003595">
    <property type="entry name" value="Tyr_Pase_cat"/>
</dbReference>
<keyword evidence="2" id="KW-0904">Protein phosphatase</keyword>
<sequence length="1178" mass="131381">MELLVFPYIMSHFKLPSAESVKSIINKAKEKVEEGVEALTPKNTSQGPKSINPFNKKVQDDSSASSGANVGSLAAGKETLLEIQARIDAKKAEGAIVPCTPTGPTSLPVLSLIRGSRCPKCSERAYLTARKTGRHPPIRGLNSTWITPTLMASNRPSNRLIEEYRITEQCEKQNVTLIVNLCEPGEHPYCGDGNLTTNGHPYDFDLFSNAGVSVVNFGWPDMSFPSFRYMMSICKVILGHTRRGGKALVHCHAGFGRTGVVIACVMMCEDFHLNPYRAIDYIRGKRDGCIQTMGQQRFLIEFKEVVSQVRRVFGDKNFSLDSINHDYLNERLDEIRNFEESTDPPSSSASVPSSPIHPPTQSDNDTFPANSPANENSPSKPAQQNNSDKFTLEAPPPSDLKPLKRFLGRFSRRASIEMELRTAKGSRHTLLIDGAHSAHSSSSPNPNPSPQNTCVTLKEAMARQDFFSHDEEEKEPAIVTQLCKIMMQYARSNPVAVSTAFIGVNASGWPGRSYNAEWEGAFEKVYPSLKREEAGTTANAFSNMLSAGGGDSRDLNLDLEEKKTENETPRDEFEEPTFSPPRWGVFDEENIENIKSRVNENDWRSLDHLQSTSDNAEFDIDARLPTQLLLDFLSSLSEPIIDLESTSLVWAYNTDHRMDVDEDSPMPPLTEANINKKQKRSRWTVKKASFINELIKVERKSYADNVKVVKKKGGKVNKAVKAQENVPMDPEAAMRLFVSFVQCPYARCVVQSILRVLSKCKSVTPETVWKRACIRVGIALTQFTVKADSIKGGSVLMGRDLVEFGLEEFPDIVKISRKSETNNESQEPEGGDAENDDAGRTFPGQISEAEKYRLEERAAHELDVSPITVTTVKQVADYAILLGRLVESLCHIYNNAGQNLRVNQTPEQEKKLSTIIRAKGYFDLQSLSWVAIEGFSGIWDEERLDKSGPQVQGGDTKFSSKNVVATMKAAEVIDPDKPQFSASTPMEFASLIYKEAVKKKEDTDNSLANSVKGDFTSDNINLIRENGGCEYLYKSYMVDVSEQRRKESGYFREITSRARYLKWLREGKKGWIDVAEQLGSPSKKNKLDEYTFGKVEVDIKNADKKFDVLESPKKKKTKKKKTKKTEEGEGGDASVTPTPPEKPKLEINTNTNNGETPVEEQKVMQSPLVARLSQKINT</sequence>
<feature type="region of interest" description="Disordered" evidence="3">
    <location>
        <begin position="339"/>
        <end position="403"/>
    </location>
</feature>
<name>A0A9W7BLV5_9STRA</name>
<feature type="compositionally biased region" description="Acidic residues" evidence="3">
    <location>
        <begin position="826"/>
        <end position="836"/>
    </location>
</feature>
<proteinExistence type="predicted"/>
<organism evidence="7 8">
    <name type="scientific">Triparma laevis f. inornata</name>
    <dbReference type="NCBI Taxonomy" id="1714386"/>
    <lineage>
        <taxon>Eukaryota</taxon>
        <taxon>Sar</taxon>
        <taxon>Stramenopiles</taxon>
        <taxon>Ochrophyta</taxon>
        <taxon>Bolidophyceae</taxon>
        <taxon>Parmales</taxon>
        <taxon>Triparmaceae</taxon>
        <taxon>Triparma</taxon>
    </lineage>
</organism>
<feature type="compositionally biased region" description="Basic and acidic residues" evidence="3">
    <location>
        <begin position="562"/>
        <end position="571"/>
    </location>
</feature>
<evidence type="ECO:0000256" key="3">
    <source>
        <dbReference type="SAM" id="MobiDB-lite"/>
    </source>
</evidence>
<reference evidence="8" key="1">
    <citation type="journal article" date="2023" name="Commun. Biol.">
        <title>Genome analysis of Parmales, the sister group of diatoms, reveals the evolutionary specialization of diatoms from phago-mixotrophs to photoautotrophs.</title>
        <authorList>
            <person name="Ban H."/>
            <person name="Sato S."/>
            <person name="Yoshikawa S."/>
            <person name="Yamada K."/>
            <person name="Nakamura Y."/>
            <person name="Ichinomiya M."/>
            <person name="Sato N."/>
            <person name="Blanc-Mathieu R."/>
            <person name="Endo H."/>
            <person name="Kuwata A."/>
            <person name="Ogata H."/>
        </authorList>
    </citation>
    <scope>NUCLEOTIDE SEQUENCE [LARGE SCALE GENOMIC DNA]</scope>
</reference>
<dbReference type="EMBL" id="BLQM01000422">
    <property type="protein sequence ID" value="GMH89003.1"/>
    <property type="molecule type" value="Genomic_DNA"/>
</dbReference>
<keyword evidence="1" id="KW-0378">Hydrolase</keyword>
<feature type="compositionally biased region" description="Basic residues" evidence="3">
    <location>
        <begin position="1113"/>
        <end position="1123"/>
    </location>
</feature>
<dbReference type="PANTHER" id="PTHR23339">
    <property type="entry name" value="TYROSINE SPECIFIC PROTEIN PHOSPHATASE AND DUAL SPECIFICITY PROTEIN PHOSPHATASE"/>
    <property type="match status" value="1"/>
</dbReference>
<evidence type="ECO:0000259" key="5">
    <source>
        <dbReference type="PROSITE" id="PS50055"/>
    </source>
</evidence>
<accession>A0A9W7BLV5</accession>
<gene>
    <name evidence="7" type="ORF">TL16_g11327</name>
</gene>
<dbReference type="FunFam" id="3.90.190.10:FF:000157">
    <property type="entry name" value="Protein-tyrosine phosphatase"/>
    <property type="match status" value="1"/>
</dbReference>
<dbReference type="InterPro" id="IPR029021">
    <property type="entry name" value="Prot-tyrosine_phosphatase-like"/>
</dbReference>
<dbReference type="InterPro" id="IPR020422">
    <property type="entry name" value="TYR_PHOSPHATASE_DUAL_dom"/>
</dbReference>
<dbReference type="SMART" id="SM00404">
    <property type="entry name" value="PTPc_motif"/>
    <property type="match status" value="1"/>
</dbReference>
<evidence type="ECO:0000259" key="4">
    <source>
        <dbReference type="PROSITE" id="PS50054"/>
    </source>
</evidence>
<feature type="region of interest" description="Disordered" evidence="3">
    <location>
        <begin position="817"/>
        <end position="842"/>
    </location>
</feature>
<evidence type="ECO:0000313" key="7">
    <source>
        <dbReference type="EMBL" id="GMH89003.1"/>
    </source>
</evidence>
<dbReference type="InterPro" id="IPR016130">
    <property type="entry name" value="Tyr_Pase_AS"/>
</dbReference>
<feature type="region of interest" description="Disordered" evidence="3">
    <location>
        <begin position="36"/>
        <end position="70"/>
    </location>
</feature>
<feature type="domain" description="Tyrosine-protein phosphatase" evidence="5">
    <location>
        <begin position="207"/>
        <end position="301"/>
    </location>
</feature>
<feature type="compositionally biased region" description="Polar residues" evidence="3">
    <location>
        <begin position="360"/>
        <end position="389"/>
    </location>
</feature>
<evidence type="ECO:0000313" key="8">
    <source>
        <dbReference type="Proteomes" id="UP001162640"/>
    </source>
</evidence>
<dbReference type="InterPro" id="IPR050561">
    <property type="entry name" value="PTP"/>
</dbReference>
<evidence type="ECO:0000259" key="6">
    <source>
        <dbReference type="PROSITE" id="PS50056"/>
    </source>
</evidence>
<feature type="region of interest" description="Disordered" evidence="3">
    <location>
        <begin position="562"/>
        <end position="584"/>
    </location>
</feature>
<feature type="compositionally biased region" description="Polar residues" evidence="3">
    <location>
        <begin position="41"/>
        <end position="53"/>
    </location>
</feature>
<dbReference type="Proteomes" id="UP001162640">
    <property type="component" value="Unassembled WGS sequence"/>
</dbReference>
<evidence type="ECO:0000256" key="1">
    <source>
        <dbReference type="ARBA" id="ARBA00022801"/>
    </source>
</evidence>
<dbReference type="InterPro" id="IPR000340">
    <property type="entry name" value="Dual-sp_phosphatase_cat-dom"/>
</dbReference>
<dbReference type="InterPro" id="IPR000387">
    <property type="entry name" value="Tyr_Pase_dom"/>
</dbReference>
<dbReference type="PROSITE" id="PS50054">
    <property type="entry name" value="TYR_PHOSPHATASE_DUAL"/>
    <property type="match status" value="1"/>
</dbReference>
<feature type="domain" description="Tyrosine specific protein phosphatases" evidence="6">
    <location>
        <begin position="228"/>
        <end position="297"/>
    </location>
</feature>
<comment type="caution">
    <text evidence="7">The sequence shown here is derived from an EMBL/GenBank/DDBJ whole genome shotgun (WGS) entry which is preliminary data.</text>
</comment>
<dbReference type="SUPFAM" id="SSF52799">
    <property type="entry name" value="(Phosphotyrosine protein) phosphatases II"/>
    <property type="match status" value="1"/>
</dbReference>
<dbReference type="PROSITE" id="PS50055">
    <property type="entry name" value="TYR_PHOSPHATASE_PTP"/>
    <property type="match status" value="1"/>
</dbReference>
<feature type="domain" description="Tyrosine-protein phosphatase" evidence="4">
    <location>
        <begin position="142"/>
        <end position="308"/>
    </location>
</feature>
<dbReference type="PROSITE" id="PS00383">
    <property type="entry name" value="TYR_PHOSPHATASE_1"/>
    <property type="match status" value="1"/>
</dbReference>
<dbReference type="Pfam" id="PF00782">
    <property type="entry name" value="DSPc"/>
    <property type="match status" value="1"/>
</dbReference>
<dbReference type="AlphaFoldDB" id="A0A9W7BLV5"/>
<dbReference type="InterPro" id="IPR000242">
    <property type="entry name" value="PTP_cat"/>
</dbReference>
<dbReference type="Gene3D" id="3.90.190.10">
    <property type="entry name" value="Protein tyrosine phosphatase superfamily"/>
    <property type="match status" value="1"/>
</dbReference>
<feature type="region of interest" description="Disordered" evidence="3">
    <location>
        <begin position="1111"/>
        <end position="1178"/>
    </location>
</feature>
<evidence type="ECO:0000256" key="2">
    <source>
        <dbReference type="ARBA" id="ARBA00022912"/>
    </source>
</evidence>